<dbReference type="GO" id="GO:0006796">
    <property type="term" value="P:phosphate-containing compound metabolic process"/>
    <property type="evidence" value="ECO:0007669"/>
    <property type="project" value="UniProtKB-ARBA"/>
</dbReference>
<sequence length="314" mass="34320">MGKKLLSLGAVAMDIVINSHELPKDDGFALISQERMLPGGSASNVSVSAAHFGLKAFQTGKIGDDNVGREFLRTLAADGADGRHVVVKKDGTTLHTYIMTAPGGRHCIFANTGDTVCTLVPEELPDDIMDAMDIFYNDMFSPKAALWIARKAVEQGKPVLYNMQCVPSFMEKCGTTMEEIEEMMRLCTVFVSGRDGYYELTGETDYRKAMRAVWKKYRVRDGVICTAGGEGAIWYDGREYEVPAYDIDPVDTTGAGDCFLGGLLYAYFQEGQDKEAALAFANASAAIKCLQEGPRSRADVAAVMEFKDSQCKEL</sequence>
<evidence type="ECO:0000259" key="5">
    <source>
        <dbReference type="Pfam" id="PF00294"/>
    </source>
</evidence>
<dbReference type="Pfam" id="PF00294">
    <property type="entry name" value="PfkB"/>
    <property type="match status" value="1"/>
</dbReference>
<dbReference type="Gene3D" id="3.40.1190.20">
    <property type="match status" value="1"/>
</dbReference>
<dbReference type="PROSITE" id="PS00584">
    <property type="entry name" value="PFKB_KINASES_2"/>
    <property type="match status" value="1"/>
</dbReference>
<dbReference type="GO" id="GO:0016301">
    <property type="term" value="F:kinase activity"/>
    <property type="evidence" value="ECO:0007669"/>
    <property type="project" value="UniProtKB-KW"/>
</dbReference>
<comment type="similarity">
    <text evidence="1 4">Belongs to the carbohydrate kinase PfkB family.</text>
</comment>
<dbReference type="GO" id="GO:0005829">
    <property type="term" value="C:cytosol"/>
    <property type="evidence" value="ECO:0007669"/>
    <property type="project" value="TreeGrafter"/>
</dbReference>
<evidence type="ECO:0000256" key="3">
    <source>
        <dbReference type="ARBA" id="ARBA00022777"/>
    </source>
</evidence>
<dbReference type="RefSeq" id="WP_132277206.1">
    <property type="nucleotide sequence ID" value="NZ_JAOBST010000007.1"/>
</dbReference>
<accession>A0A4V2WSJ2</accession>
<dbReference type="EMBL" id="SMMX01000006">
    <property type="protein sequence ID" value="TDA21840.1"/>
    <property type="molecule type" value="Genomic_DNA"/>
</dbReference>
<organism evidence="6 7">
    <name type="scientific">Extibacter muris</name>
    <dbReference type="NCBI Taxonomy" id="1796622"/>
    <lineage>
        <taxon>Bacteria</taxon>
        <taxon>Bacillati</taxon>
        <taxon>Bacillota</taxon>
        <taxon>Clostridia</taxon>
        <taxon>Lachnospirales</taxon>
        <taxon>Lachnospiraceae</taxon>
        <taxon>Extibacter</taxon>
    </lineage>
</organism>
<keyword evidence="2 4" id="KW-0808">Transferase</keyword>
<evidence type="ECO:0000313" key="7">
    <source>
        <dbReference type="Proteomes" id="UP000295710"/>
    </source>
</evidence>
<name>A0A4V2WSJ2_9FIRM</name>
<dbReference type="PANTHER" id="PTHR10584:SF157">
    <property type="entry name" value="SULFOFRUCTOSE KINASE"/>
    <property type="match status" value="1"/>
</dbReference>
<feature type="domain" description="Carbohydrate kinase PfkB" evidence="5">
    <location>
        <begin position="3"/>
        <end position="296"/>
    </location>
</feature>
<proteinExistence type="inferred from homology"/>
<keyword evidence="7" id="KW-1185">Reference proteome</keyword>
<dbReference type="InterPro" id="IPR011611">
    <property type="entry name" value="PfkB_dom"/>
</dbReference>
<dbReference type="PANTHER" id="PTHR10584">
    <property type="entry name" value="SUGAR KINASE"/>
    <property type="match status" value="1"/>
</dbReference>
<evidence type="ECO:0000313" key="6">
    <source>
        <dbReference type="EMBL" id="TDA21840.1"/>
    </source>
</evidence>
<dbReference type="PRINTS" id="PR00990">
    <property type="entry name" value="RIBOKINASE"/>
</dbReference>
<keyword evidence="3 4" id="KW-0418">Kinase</keyword>
<evidence type="ECO:0000256" key="4">
    <source>
        <dbReference type="RuleBase" id="RU003704"/>
    </source>
</evidence>
<dbReference type="SUPFAM" id="SSF53613">
    <property type="entry name" value="Ribokinase-like"/>
    <property type="match status" value="1"/>
</dbReference>
<evidence type="ECO:0000256" key="1">
    <source>
        <dbReference type="ARBA" id="ARBA00010688"/>
    </source>
</evidence>
<reference evidence="6 7" key="1">
    <citation type="journal article" date="2016" name="Nat. Microbiol.">
        <title>The Mouse Intestinal Bacterial Collection (miBC) provides host-specific insight into cultured diversity and functional potential of the gut microbiota.</title>
        <authorList>
            <person name="Lagkouvardos I."/>
            <person name="Pukall R."/>
            <person name="Abt B."/>
            <person name="Foesel B.U."/>
            <person name="Meier-Kolthoff J.P."/>
            <person name="Kumar N."/>
            <person name="Bresciani A."/>
            <person name="Martinez I."/>
            <person name="Just S."/>
            <person name="Ziegler C."/>
            <person name="Brugiroux S."/>
            <person name="Garzetti D."/>
            <person name="Wenning M."/>
            <person name="Bui T.P."/>
            <person name="Wang J."/>
            <person name="Hugenholtz F."/>
            <person name="Plugge C.M."/>
            <person name="Peterson D.A."/>
            <person name="Hornef M.W."/>
            <person name="Baines J.F."/>
            <person name="Smidt H."/>
            <person name="Walter J."/>
            <person name="Kristiansen K."/>
            <person name="Nielsen H.B."/>
            <person name="Haller D."/>
            <person name="Overmann J."/>
            <person name="Stecher B."/>
            <person name="Clavel T."/>
        </authorList>
    </citation>
    <scope>NUCLEOTIDE SEQUENCE [LARGE SCALE GENOMIC DNA]</scope>
    <source>
        <strain evidence="6 7">DSM 28560</strain>
    </source>
</reference>
<dbReference type="Proteomes" id="UP000295710">
    <property type="component" value="Unassembled WGS sequence"/>
</dbReference>
<dbReference type="InterPro" id="IPR029056">
    <property type="entry name" value="Ribokinase-like"/>
</dbReference>
<dbReference type="InterPro" id="IPR002173">
    <property type="entry name" value="Carboh/pur_kinase_PfkB_CS"/>
</dbReference>
<comment type="caution">
    <text evidence="6">The sequence shown here is derived from an EMBL/GenBank/DDBJ whole genome shotgun (WGS) entry which is preliminary data.</text>
</comment>
<evidence type="ECO:0000256" key="2">
    <source>
        <dbReference type="ARBA" id="ARBA00022679"/>
    </source>
</evidence>
<gene>
    <name evidence="6" type="ORF">E1963_08745</name>
</gene>
<dbReference type="InterPro" id="IPR002139">
    <property type="entry name" value="Ribo/fructo_kinase"/>
</dbReference>
<protein>
    <submittedName>
        <fullName evidence="6">Carbohydrate kinase family protein</fullName>
    </submittedName>
</protein>
<dbReference type="AlphaFoldDB" id="A0A4V2WSJ2"/>